<keyword evidence="1" id="KW-1133">Transmembrane helix</keyword>
<feature type="transmembrane region" description="Helical" evidence="1">
    <location>
        <begin position="331"/>
        <end position="351"/>
    </location>
</feature>
<dbReference type="GeneID" id="300116993"/>
<dbReference type="RefSeq" id="WP_117350169.1">
    <property type="nucleotide sequence ID" value="NZ_CP031742.1"/>
</dbReference>
<proteinExistence type="predicted"/>
<name>A0A385DHA1_9ACTN</name>
<evidence type="ECO:0000313" key="2">
    <source>
        <dbReference type="EMBL" id="AXQ57171.1"/>
    </source>
</evidence>
<evidence type="ECO:0000313" key="3">
    <source>
        <dbReference type="Proteomes" id="UP000259636"/>
    </source>
</evidence>
<accession>A0A385DHA1</accession>
<dbReference type="Proteomes" id="UP000259636">
    <property type="component" value="Chromosome"/>
</dbReference>
<protein>
    <submittedName>
        <fullName evidence="2">Uncharacterized protein</fullName>
    </submittedName>
</protein>
<feature type="transmembrane region" description="Helical" evidence="1">
    <location>
        <begin position="142"/>
        <end position="161"/>
    </location>
</feature>
<gene>
    <name evidence="2" type="ORF">D0C37_22915</name>
</gene>
<keyword evidence="1" id="KW-0812">Transmembrane</keyword>
<keyword evidence="1" id="KW-0472">Membrane</keyword>
<dbReference type="AlphaFoldDB" id="A0A385DHA1"/>
<dbReference type="EMBL" id="CP031742">
    <property type="protein sequence ID" value="AXQ57171.1"/>
    <property type="molecule type" value="Genomic_DNA"/>
</dbReference>
<feature type="transmembrane region" description="Helical" evidence="1">
    <location>
        <begin position="112"/>
        <end position="130"/>
    </location>
</feature>
<sequence>MMSMYITTAGEMLAEDPGRAWSETEASLFMLLFDFNRVWIPVLLMATLALTVGRRRPGRLLAAGFLGRATSMRRRVEVLSLALGDTVEWAEPEKRMLAVRMTERRRWDVVRLWWYAPSLLASMVMLYGALGGWGGQMRPWPVISALLFLAVSGAASGAEAWSRRRADPYGNAVRTGVPALEALLREDSADSGFRSVWRTLRTDDRRPAAYFPVDWTFRSVEEFCVSMEHLARYAVRSGDSVVRARRLSKVQVFNAHLQEALAHYCEVADANALGDASDAEVRAARRRLSDLIAPVLMRLCQDRLVLPALAWDDLPEDRRNAEPLHAVRRTVLHSGVALLAVAALAALFTWADIPGEFASPLLIVLGGIVTVLVPRVRWPE</sequence>
<organism evidence="2 3">
    <name type="scientific">Streptomyces koyangensis</name>
    <dbReference type="NCBI Taxonomy" id="188770"/>
    <lineage>
        <taxon>Bacteria</taxon>
        <taxon>Bacillati</taxon>
        <taxon>Actinomycetota</taxon>
        <taxon>Actinomycetes</taxon>
        <taxon>Kitasatosporales</taxon>
        <taxon>Streptomycetaceae</taxon>
        <taxon>Streptomyces</taxon>
        <taxon>Streptomyces aurantiacus group</taxon>
    </lineage>
</organism>
<feature type="transmembrane region" description="Helical" evidence="1">
    <location>
        <begin position="357"/>
        <end position="376"/>
    </location>
</feature>
<dbReference type="KEGG" id="sky:D0C37_22915"/>
<reference evidence="2 3" key="1">
    <citation type="submission" date="2018-08" db="EMBL/GenBank/DDBJ databases">
        <authorList>
            <person name="Ferrada E.E."/>
            <person name="Latorre B.A."/>
        </authorList>
    </citation>
    <scope>NUCLEOTIDE SEQUENCE [LARGE SCALE GENOMIC DNA]</scope>
    <source>
        <strain evidence="2 3">VK-A60T</strain>
    </source>
</reference>
<evidence type="ECO:0000256" key="1">
    <source>
        <dbReference type="SAM" id="Phobius"/>
    </source>
</evidence>